<feature type="transmembrane region" description="Helical" evidence="11">
    <location>
        <begin position="20"/>
        <end position="39"/>
    </location>
</feature>
<evidence type="ECO:0000256" key="8">
    <source>
        <dbReference type="ARBA" id="ARBA00023034"/>
    </source>
</evidence>
<dbReference type="SMART" id="SM00730">
    <property type="entry name" value="PSN"/>
    <property type="match status" value="1"/>
</dbReference>
<evidence type="ECO:0000256" key="9">
    <source>
        <dbReference type="ARBA" id="ARBA00023136"/>
    </source>
</evidence>
<feature type="region of interest" description="Disordered" evidence="10">
    <location>
        <begin position="239"/>
        <end position="346"/>
    </location>
</feature>
<evidence type="ECO:0000256" key="2">
    <source>
        <dbReference type="ARBA" id="ARBA00004653"/>
    </source>
</evidence>
<evidence type="ECO:0000256" key="3">
    <source>
        <dbReference type="ARBA" id="ARBA00008604"/>
    </source>
</evidence>
<dbReference type="InterPro" id="IPR006639">
    <property type="entry name" value="Preselin/SPP"/>
</dbReference>
<feature type="transmembrane region" description="Helical" evidence="11">
    <location>
        <begin position="140"/>
        <end position="159"/>
    </location>
</feature>
<evidence type="ECO:0000256" key="11">
    <source>
        <dbReference type="SAM" id="Phobius"/>
    </source>
</evidence>
<dbReference type="Pfam" id="PF01080">
    <property type="entry name" value="Presenilin"/>
    <property type="match status" value="1"/>
</dbReference>
<dbReference type="GO" id="GO:0006509">
    <property type="term" value="P:membrane protein ectodomain proteolysis"/>
    <property type="evidence" value="ECO:0007669"/>
    <property type="project" value="TreeGrafter"/>
</dbReference>
<comment type="subcellular location">
    <subcellularLocation>
        <location evidence="1">Endoplasmic reticulum membrane</location>
        <topology evidence="1">Multi-pass membrane protein</topology>
    </subcellularLocation>
    <subcellularLocation>
        <location evidence="2">Golgi apparatus membrane</location>
        <topology evidence="2">Multi-pass membrane protein</topology>
    </subcellularLocation>
</comment>
<feature type="transmembrane region" description="Helical" evidence="11">
    <location>
        <begin position="166"/>
        <end position="184"/>
    </location>
</feature>
<feature type="transmembrane region" description="Helical" evidence="11">
    <location>
        <begin position="105"/>
        <end position="128"/>
    </location>
</feature>
<evidence type="ECO:0008006" key="13">
    <source>
        <dbReference type="Google" id="ProtNLM"/>
    </source>
</evidence>
<reference evidence="12" key="1">
    <citation type="submission" date="2021-01" db="EMBL/GenBank/DDBJ databases">
        <authorList>
            <person name="Corre E."/>
            <person name="Pelletier E."/>
            <person name="Niang G."/>
            <person name="Scheremetjew M."/>
            <person name="Finn R."/>
            <person name="Kale V."/>
            <person name="Holt S."/>
            <person name="Cochrane G."/>
            <person name="Meng A."/>
            <person name="Brown T."/>
            <person name="Cohen L."/>
        </authorList>
    </citation>
    <scope>NUCLEOTIDE SEQUENCE</scope>
    <source>
        <strain evidence="12">CCMP1661</strain>
    </source>
</reference>
<keyword evidence="4 11" id="KW-0812">Transmembrane</keyword>
<evidence type="ECO:0000256" key="1">
    <source>
        <dbReference type="ARBA" id="ARBA00004477"/>
    </source>
</evidence>
<dbReference type="PANTHER" id="PTHR10202:SF13">
    <property type="entry name" value="PRESENILIN HOMOLOG"/>
    <property type="match status" value="1"/>
</dbReference>
<dbReference type="GO" id="GO:0016485">
    <property type="term" value="P:protein processing"/>
    <property type="evidence" value="ECO:0007669"/>
    <property type="project" value="InterPro"/>
</dbReference>
<feature type="compositionally biased region" description="Basic and acidic residues" evidence="10">
    <location>
        <begin position="294"/>
        <end position="309"/>
    </location>
</feature>
<dbReference type="InterPro" id="IPR001108">
    <property type="entry name" value="Peptidase_A22A"/>
</dbReference>
<dbReference type="PANTHER" id="PTHR10202">
    <property type="entry name" value="PRESENILIN"/>
    <property type="match status" value="1"/>
</dbReference>
<name>A0A7S2XWZ8_9STRA</name>
<dbReference type="GO" id="GO:0007219">
    <property type="term" value="P:Notch signaling pathway"/>
    <property type="evidence" value="ECO:0007669"/>
    <property type="project" value="UniProtKB-KW"/>
</dbReference>
<gene>
    <name evidence="12" type="ORF">FJAP1339_LOCUS5815</name>
</gene>
<sequence length="450" mass="48728">MEEEQGDDATQEMVYSVNSFMAVVKPVMITMLLASYVVVNVSTEESRSQQMSGLSAYEVYDTSDESDSDSVRLGKSVINALTIVLVLAGATFAIVLLYKFRCMKCLIGYMMFSSVMLLGIMGGMVLWTALDKWNVVMDEYTYYFILYNFSMVGVIAIFYQQGIPMVVTQGYLVLTSVIMAWQLARFEEWTGWSLLVVLAFYDLCAVLTPCGPLKALVNLMQEYEEPMPGLLYEAELRSETGSNVSPTPRGGRKSYQRDSESGLESASIGPDSAGRVGVETEETHLLPQSSGETAPERPRVRGAGRKQEGEAGNGSPDGSSGDIQQNGGAPPGSVNHPPGPQAAAPAAYVVDPGDEDLVVYQERSIKLGLGDFVFYSVLVSKAALFGFLTCATCFLAITAGLGATLVLLSVYKMALPALPISIFLGVTCYLLTRVLLIPYVENLAAVPIYI</sequence>
<evidence type="ECO:0000256" key="4">
    <source>
        <dbReference type="ARBA" id="ARBA00022692"/>
    </source>
</evidence>
<dbReference type="GO" id="GO:0000139">
    <property type="term" value="C:Golgi membrane"/>
    <property type="evidence" value="ECO:0007669"/>
    <property type="project" value="UniProtKB-SubCell"/>
</dbReference>
<feature type="transmembrane region" description="Helical" evidence="11">
    <location>
        <begin position="417"/>
        <end position="436"/>
    </location>
</feature>
<organism evidence="12">
    <name type="scientific">Fibrocapsa japonica</name>
    <dbReference type="NCBI Taxonomy" id="94617"/>
    <lineage>
        <taxon>Eukaryota</taxon>
        <taxon>Sar</taxon>
        <taxon>Stramenopiles</taxon>
        <taxon>Ochrophyta</taxon>
        <taxon>Raphidophyceae</taxon>
        <taxon>Chattonellales</taxon>
        <taxon>Chattonellaceae</taxon>
        <taxon>Fibrocapsa</taxon>
    </lineage>
</organism>
<evidence type="ECO:0000256" key="7">
    <source>
        <dbReference type="ARBA" id="ARBA00022989"/>
    </source>
</evidence>
<dbReference type="InterPro" id="IPR042524">
    <property type="entry name" value="Presenilin_C"/>
</dbReference>
<evidence type="ECO:0000313" key="12">
    <source>
        <dbReference type="EMBL" id="CAD9863319.1"/>
    </source>
</evidence>
<keyword evidence="5" id="KW-0256">Endoplasmic reticulum</keyword>
<evidence type="ECO:0000256" key="5">
    <source>
        <dbReference type="ARBA" id="ARBA00022824"/>
    </source>
</evidence>
<dbReference type="EMBL" id="HBHR01011998">
    <property type="protein sequence ID" value="CAD9863319.1"/>
    <property type="molecule type" value="Transcribed_RNA"/>
</dbReference>
<feature type="compositionally biased region" description="Polar residues" evidence="10">
    <location>
        <begin position="316"/>
        <end position="327"/>
    </location>
</feature>
<keyword evidence="6" id="KW-0914">Notch signaling pathway</keyword>
<proteinExistence type="inferred from homology"/>
<keyword evidence="7 11" id="KW-1133">Transmembrane helix</keyword>
<feature type="transmembrane region" description="Helical" evidence="11">
    <location>
        <begin position="77"/>
        <end position="98"/>
    </location>
</feature>
<feature type="transmembrane region" description="Helical" evidence="11">
    <location>
        <begin position="190"/>
        <end position="210"/>
    </location>
</feature>
<evidence type="ECO:0000256" key="10">
    <source>
        <dbReference type="SAM" id="MobiDB-lite"/>
    </source>
</evidence>
<dbReference type="GO" id="GO:0005789">
    <property type="term" value="C:endoplasmic reticulum membrane"/>
    <property type="evidence" value="ECO:0007669"/>
    <property type="project" value="UniProtKB-SubCell"/>
</dbReference>
<protein>
    <recommendedName>
        <fullName evidence="13">Presenilin</fullName>
    </recommendedName>
</protein>
<evidence type="ECO:0000256" key="6">
    <source>
        <dbReference type="ARBA" id="ARBA00022976"/>
    </source>
</evidence>
<dbReference type="Gene3D" id="1.10.472.100">
    <property type="entry name" value="Presenilin"/>
    <property type="match status" value="1"/>
</dbReference>
<dbReference type="GO" id="GO:0070765">
    <property type="term" value="C:gamma-secretase complex"/>
    <property type="evidence" value="ECO:0007669"/>
    <property type="project" value="TreeGrafter"/>
</dbReference>
<keyword evidence="8" id="KW-0333">Golgi apparatus</keyword>
<dbReference type="GO" id="GO:0042500">
    <property type="term" value="F:aspartic endopeptidase activity, intramembrane cleaving"/>
    <property type="evidence" value="ECO:0007669"/>
    <property type="project" value="InterPro"/>
</dbReference>
<dbReference type="AlphaFoldDB" id="A0A7S2XWZ8"/>
<accession>A0A7S2XWZ8</accession>
<feature type="transmembrane region" description="Helical" evidence="11">
    <location>
        <begin position="384"/>
        <end position="411"/>
    </location>
</feature>
<comment type="similarity">
    <text evidence="3">Belongs to the peptidase A22A family.</text>
</comment>
<keyword evidence="9 11" id="KW-0472">Membrane</keyword>